<proteinExistence type="predicted"/>
<organism evidence="1 2">
    <name type="scientific">Escherichia phage EcS1</name>
    <dbReference type="NCBI Taxonomy" id="2083276"/>
    <lineage>
        <taxon>Viruses</taxon>
        <taxon>Duplodnaviria</taxon>
        <taxon>Heunggongvirae</taxon>
        <taxon>Uroviricota</taxon>
        <taxon>Caudoviricetes</taxon>
        <taxon>Pantevenvirales</taxon>
        <taxon>Straboviridae</taxon>
        <taxon>Tevenvirinae</taxon>
        <taxon>Kagamiyamavirus</taxon>
        <taxon>Kagamiyamavirus ecs1</taxon>
    </lineage>
</organism>
<dbReference type="Proteomes" id="UP000250157">
    <property type="component" value="Segment"/>
</dbReference>
<keyword evidence="2" id="KW-1185">Reference proteome</keyword>
<dbReference type="KEGG" id="vg:65108383"/>
<protein>
    <submittedName>
        <fullName evidence="1">Uncharacterized protein</fullName>
    </submittedName>
</protein>
<accession>A0A2Z5ZCP7</accession>
<name>A0A2Z5ZCP7_9CAUD</name>
<evidence type="ECO:0000313" key="1">
    <source>
        <dbReference type="EMBL" id="BBC78244.1"/>
    </source>
</evidence>
<dbReference type="RefSeq" id="YP_010090891.1">
    <property type="nucleotide sequence ID" value="NC_055721.1"/>
</dbReference>
<reference evidence="1 2" key="1">
    <citation type="submission" date="2018-02" db="EMBL/GenBank/DDBJ databases">
        <title>Full genome sequencing of a novel polyvalent bacteriophage as one of T4-Family member.</title>
        <authorList>
            <person name="Kawasaki T."/>
            <person name="Saad A.M."/>
            <person name="Yamada T."/>
        </authorList>
    </citation>
    <scope>NUCLEOTIDE SEQUENCE [LARGE SCALE GENOMIC DNA]</scope>
    <source>
        <strain evidence="1 2">EcS1</strain>
    </source>
</reference>
<evidence type="ECO:0000313" key="2">
    <source>
        <dbReference type="Proteomes" id="UP000250157"/>
    </source>
</evidence>
<sequence length="90" mass="10733">MTRTTKLATYYGAIADSISSSEYTELKKDFEKCITDVAKQGRREFHYYPLKNVSKFSKYKDVFLKWLEDEGIEAKWRSCQRDGEWVEIKF</sequence>
<dbReference type="EMBL" id="LC371242">
    <property type="protein sequence ID" value="BBC78244.1"/>
    <property type="molecule type" value="Genomic_DNA"/>
</dbReference>
<dbReference type="GeneID" id="65108383"/>